<dbReference type="SMART" id="SM00228">
    <property type="entry name" value="PDZ"/>
    <property type="match status" value="2"/>
</dbReference>
<evidence type="ECO:0000256" key="4">
    <source>
        <dbReference type="SAM" id="MobiDB-lite"/>
    </source>
</evidence>
<dbReference type="InterPro" id="IPR036034">
    <property type="entry name" value="PDZ_sf"/>
</dbReference>
<dbReference type="PANTHER" id="PTHR23116:SF29">
    <property type="entry name" value="PDZ DOMAIN-CONTAINING PROTEIN 7"/>
    <property type="match status" value="1"/>
</dbReference>
<evidence type="ECO:0000313" key="6">
    <source>
        <dbReference type="Ensembl" id="ENSCPIP00010008469.1"/>
    </source>
</evidence>
<dbReference type="FunFam" id="1.20.1160.20:FF:000007">
    <property type="entry name" value="PDZ domain containing 7"/>
    <property type="match status" value="1"/>
</dbReference>
<protein>
    <submittedName>
        <fullName evidence="6">PDZ domain containing 7</fullName>
    </submittedName>
</protein>
<evidence type="ECO:0000256" key="2">
    <source>
        <dbReference type="ARBA" id="ARBA00022737"/>
    </source>
</evidence>
<dbReference type="CDD" id="cd06751">
    <property type="entry name" value="PDZ3_PDZD7-like"/>
    <property type="match status" value="1"/>
</dbReference>
<evidence type="ECO:0000259" key="5">
    <source>
        <dbReference type="PROSITE" id="PS50106"/>
    </source>
</evidence>
<keyword evidence="2" id="KW-0677">Repeat</keyword>
<dbReference type="PANTHER" id="PTHR23116">
    <property type="entry name" value="PDZ DOMAIN CONTAINING WHIRLIN AND HARMONIN-RELATED"/>
    <property type="match status" value="1"/>
</dbReference>
<dbReference type="Ensembl" id="ENSCPIT00010010022.1">
    <property type="protein sequence ID" value="ENSCPIP00010008469.1"/>
    <property type="gene ID" value="ENSCPIG00010006608.1"/>
</dbReference>
<name>A0A8C3LER3_CHRPC</name>
<dbReference type="CDD" id="cd07358">
    <property type="entry name" value="HN_PDZD7_like"/>
    <property type="match status" value="1"/>
</dbReference>
<reference evidence="6" key="2">
    <citation type="submission" date="2025-09" db="UniProtKB">
        <authorList>
            <consortium name="Ensembl"/>
        </authorList>
    </citation>
    <scope>IDENTIFICATION</scope>
</reference>
<dbReference type="GO" id="GO:0032426">
    <property type="term" value="C:stereocilium tip"/>
    <property type="evidence" value="ECO:0007669"/>
    <property type="project" value="TreeGrafter"/>
</dbReference>
<comment type="subcellular location">
    <subcellularLocation>
        <location evidence="1">Cell projection</location>
    </subcellularLocation>
</comment>
<keyword evidence="7" id="KW-1185">Reference proteome</keyword>
<dbReference type="InterPro" id="IPR001478">
    <property type="entry name" value="PDZ"/>
</dbReference>
<feature type="compositionally biased region" description="Low complexity" evidence="4">
    <location>
        <begin position="207"/>
        <end position="244"/>
    </location>
</feature>
<dbReference type="PROSITE" id="PS50106">
    <property type="entry name" value="PDZ"/>
    <property type="match status" value="2"/>
</dbReference>
<feature type="domain" description="PDZ" evidence="5">
    <location>
        <begin position="73"/>
        <end position="168"/>
    </location>
</feature>
<dbReference type="InterPro" id="IPR051844">
    <property type="entry name" value="USH2_Complex_Protein"/>
</dbReference>
<evidence type="ECO:0000313" key="7">
    <source>
        <dbReference type="Proteomes" id="UP000694543"/>
    </source>
</evidence>
<reference evidence="6" key="1">
    <citation type="submission" date="2025-08" db="UniProtKB">
        <authorList>
            <consortium name="Ensembl"/>
        </authorList>
    </citation>
    <scope>IDENTIFICATION</scope>
</reference>
<evidence type="ECO:0000256" key="3">
    <source>
        <dbReference type="ARBA" id="ARBA00023273"/>
    </source>
</evidence>
<dbReference type="GO" id="GO:0060088">
    <property type="term" value="P:auditory receptor cell stereocilium organization"/>
    <property type="evidence" value="ECO:0007669"/>
    <property type="project" value="TreeGrafter"/>
</dbReference>
<dbReference type="Proteomes" id="UP000694543">
    <property type="component" value="Unplaced"/>
</dbReference>
<dbReference type="GO" id="GO:0005886">
    <property type="term" value="C:plasma membrane"/>
    <property type="evidence" value="ECO:0007669"/>
    <property type="project" value="TreeGrafter"/>
</dbReference>
<dbReference type="GO" id="GO:0005929">
    <property type="term" value="C:cilium"/>
    <property type="evidence" value="ECO:0007669"/>
    <property type="project" value="TreeGrafter"/>
</dbReference>
<accession>A0A8C3LER3</accession>
<dbReference type="Gene3D" id="1.20.1160.20">
    <property type="match status" value="1"/>
</dbReference>
<dbReference type="Gene3D" id="2.30.42.10">
    <property type="match status" value="2"/>
</dbReference>
<feature type="region of interest" description="Disordered" evidence="4">
    <location>
        <begin position="1"/>
        <end position="20"/>
    </location>
</feature>
<dbReference type="AlphaFoldDB" id="A0A8C3LER3"/>
<proteinExistence type="predicted"/>
<feature type="compositionally biased region" description="Basic and acidic residues" evidence="4">
    <location>
        <begin position="252"/>
        <end position="267"/>
    </location>
</feature>
<dbReference type="GO" id="GO:0002142">
    <property type="term" value="C:stereocilia ankle link complex"/>
    <property type="evidence" value="ECO:0007669"/>
    <property type="project" value="TreeGrafter"/>
</dbReference>
<organism evidence="6 7">
    <name type="scientific">Chrysolophus pictus</name>
    <name type="common">Golden pheasant</name>
    <name type="synonym">Phasianus pictus</name>
    <dbReference type="NCBI Taxonomy" id="9089"/>
    <lineage>
        <taxon>Eukaryota</taxon>
        <taxon>Metazoa</taxon>
        <taxon>Chordata</taxon>
        <taxon>Craniata</taxon>
        <taxon>Vertebrata</taxon>
        <taxon>Euteleostomi</taxon>
        <taxon>Archelosauria</taxon>
        <taxon>Archosauria</taxon>
        <taxon>Dinosauria</taxon>
        <taxon>Saurischia</taxon>
        <taxon>Theropoda</taxon>
        <taxon>Coelurosauria</taxon>
        <taxon>Aves</taxon>
        <taxon>Neognathae</taxon>
        <taxon>Galloanserae</taxon>
        <taxon>Galliformes</taxon>
        <taxon>Phasianidae</taxon>
        <taxon>Phasianinae</taxon>
        <taxon>Chrysolophus</taxon>
    </lineage>
</organism>
<keyword evidence="3" id="KW-0966">Cell projection</keyword>
<dbReference type="FunFam" id="2.30.42.10:FF:000171">
    <property type="entry name" value="PDZ domain containing 7"/>
    <property type="match status" value="1"/>
</dbReference>
<dbReference type="Pfam" id="PF00595">
    <property type="entry name" value="PDZ"/>
    <property type="match status" value="2"/>
</dbReference>
<evidence type="ECO:0000256" key="1">
    <source>
        <dbReference type="ARBA" id="ARBA00004316"/>
    </source>
</evidence>
<dbReference type="InterPro" id="IPR042786">
    <property type="entry name" value="PDZD7_HN-like"/>
</dbReference>
<dbReference type="GO" id="GO:0007605">
    <property type="term" value="P:sensory perception of sound"/>
    <property type="evidence" value="ECO:0007669"/>
    <property type="project" value="TreeGrafter"/>
</dbReference>
<feature type="domain" description="PDZ" evidence="5">
    <location>
        <begin position="603"/>
        <end position="665"/>
    </location>
</feature>
<feature type="region of interest" description="Disordered" evidence="4">
    <location>
        <begin position="207"/>
        <end position="445"/>
    </location>
</feature>
<dbReference type="SUPFAM" id="SSF50156">
    <property type="entry name" value="PDZ domain-like"/>
    <property type="match status" value="3"/>
</dbReference>
<sequence length="778" mass="83394">MAQGWEDAEMTAAGRSRSSSSEVSLAPRCLLSKQSRLLNGVTRSARATSPMGRVILINSPIEASSNESDVINAITVEKSTDGKLGFSVRGGSEHGLGIFVSKVEEGSAAVSAVTILGGSVPNLSFCQPRVDPGGLAEQNGIRVGDQVLAANGVKFEDISHSKAVEVLKGQTHIMLTIKETGRFPAYKELVAEYCWLSRLTNGQLQQLSQTSETSSSISSYSSGPPPGTVNGLGTVTPGPPTRTVDVAISTEDGPRRGWARDRAERAMQTEPATEGLQETRRTVRPPELLRDTAIRGQGAREPPGTHPRRTFSHSPKTALLLALSRPRQPITRSQSDLTVAEEKRKKKPEGQGSRGAPPGLHRSKTLVNLFFKGGRTSSQSWAPPSPEPPSSERWARTKSPGRPDGDRVGAVQKFVIRSLKREKSRRGPIPAPFCSPGTPQPDSGDPEARLALIQDTAARLLSPDEVTAVLRHCTRYLHEGGVEDLVRPLLAILDRPEKVLLLRDVRSVVAPTDLGRFDSMVMPLELEAFDALKSRSVRSPALRPAHHDVPPKRHLITPVPGACPGTGGIWRQFGVGGSKEGGFTAERGVLGSDGVVPSLKHSLGISISGGIESRAQPMVKIEKIFPGGAAFLSGVLKAGHELVSVDGESLQNVTHQRAVDIIRQAYRNKAKEPMELVVRVPAVPPDSQGRASQSWVQPDSSFGLTPQAHSLSPSLVSPCWWPVLAPGTKPLSPHRAGWESQGHGWAFLGGEHRDKGMGKALRAMCPMVGVRRPRPGKA</sequence>